<comment type="caution">
    <text evidence="1">The sequence shown here is derived from an EMBL/GenBank/DDBJ whole genome shotgun (WGS) entry which is preliminary data.</text>
</comment>
<proteinExistence type="predicted"/>
<sequence>MINAQSVPFGIDRGAPRIFTIEVIGIDLTGADLHAQIRLTRDAPGDPIVDLPKVTDATIAGVRLVATDTSGTLPVSWIRLQIPAMTTGTGAGQLPPAAELGDDLTVYWDMFVTPAGRTTDRWFYGPVTVSATVTKSASLAPLVNDPLPGADAVATLVGADLTVTLAGAALIQPLLDRADGSAAAAVEAAAHAETKAQQATDAATAAAEQIGSLAAPRAAAFVDDTNVAGGYAPIATLAALSSTDPATGIPVARRKAGMRRKVLGDDGTGVSGRDFVLGTDLVTWTGLPTSAEISAYADGRAQAVLDAVAPLGKNKADAFAPGVVDGFYINAAGQLTANATYSVTDYVPVLANTTYTRSFANQMCYFDAAKTVIAGGTSNATFTTPARTAFVRMTIATATKASFQLELGGAATAFIPYGRFVPASLLPQIIDAMVRDGTLSKKKLSFTAPDRNLADPAIFTAGFYVSSVSGALTANANYTATGFIPVVGGATYARSFAHQMAWYDASQTFISGVDFAGGSVLVSPANAAFARLSVATASAATFQFEAGSAPTAFAPYNLVVGTGSLPAALAGLIQGVPGSLPAAALPDGSLGLSKMSFVQAGKNLFNPADPGVAAGNFVSSANGALTANSNYTATGFIPVNAGNTYARSYSNQMAWFNAAKQYISGQGSADGAIVTAPAGAAYARLSVAAASLATFQFEAGAVATAYAAYAPVIALAALPAALAALLSNTALSVLSGQALQEKSVPISKVTFANASRNLFNPGDADVAPGNYVSSGSGALTANANYVATGFIPVVAGTTYARSFANQMAWYTAGKVFISGQSTADGAVVTAPAGAAFARLTVSTAALATFQFEAGSAPTSYVAFGYTIDPSALPASPPSNAPQVNEALYAAGQPKGLLYMPERLRATKMVLAKLNFLKRGLSTDAATWGSLHVGDSYMASAPRWMQKYAMSMQDDYGNAGPGWCGFGYQVGQPTSFNGSARPDLVNMSSLGAPGTVYNAQNGSPDLAAIVLQAAGDAIRARYVGTVDIAKLTLHYIAAANTSVDYDFGGTVTNLPLSGTPGTHQTVVITPPAGTWYFTVKFNTGTATIPGCDMRTALSGAYIHKLGGSGSQTSHWLAVDQAQLAAAWASLIDPPSIGATLFDIELGTNDQSGARPAATMGANMQAIGLLAKTAVPHADILLGTPPINGKYSVPPMPAYAEAVRAVAGAQKWAHINMQEAFGETYAEYGYTGNTSGRVWFQSDDYHPEGIRGGAAYAGAHIQAVVPY</sequence>
<dbReference type="RefSeq" id="WP_130157737.1">
    <property type="nucleotide sequence ID" value="NZ_SGIS01000016.1"/>
</dbReference>
<dbReference type="OrthoDB" id="7595544at2"/>
<organism evidence="1 2">
    <name type="scientific">Sphingomonas populi</name>
    <dbReference type="NCBI Taxonomy" id="2484750"/>
    <lineage>
        <taxon>Bacteria</taxon>
        <taxon>Pseudomonadati</taxon>
        <taxon>Pseudomonadota</taxon>
        <taxon>Alphaproteobacteria</taxon>
        <taxon>Sphingomonadales</taxon>
        <taxon>Sphingomonadaceae</taxon>
        <taxon>Sphingomonas</taxon>
    </lineage>
</organism>
<dbReference type="Proteomes" id="UP000292085">
    <property type="component" value="Unassembled WGS sequence"/>
</dbReference>
<dbReference type="Gene3D" id="2.60.120.1360">
    <property type="match status" value="1"/>
</dbReference>
<accession>A0A4V2DDA1</accession>
<name>A0A4V2DDA1_9SPHN</name>
<dbReference type="SUPFAM" id="SSF52266">
    <property type="entry name" value="SGNH hydrolase"/>
    <property type="match status" value="1"/>
</dbReference>
<dbReference type="AlphaFoldDB" id="A0A4V2DDA1"/>
<keyword evidence="1" id="KW-0378">Hydrolase</keyword>
<dbReference type="Gene3D" id="3.40.50.1110">
    <property type="entry name" value="SGNH hydrolase"/>
    <property type="match status" value="1"/>
</dbReference>
<protein>
    <submittedName>
        <fullName evidence="1">SGNH/GDSL hydrolase family protein</fullName>
    </submittedName>
</protein>
<dbReference type="GO" id="GO:0016788">
    <property type="term" value="F:hydrolase activity, acting on ester bonds"/>
    <property type="evidence" value="ECO:0007669"/>
    <property type="project" value="UniProtKB-ARBA"/>
</dbReference>
<dbReference type="InterPro" id="IPR036514">
    <property type="entry name" value="SGNH_hydro_sf"/>
</dbReference>
<keyword evidence="2" id="KW-1185">Reference proteome</keyword>
<dbReference type="EMBL" id="SGIS01000016">
    <property type="protein sequence ID" value="RZF64268.1"/>
    <property type="molecule type" value="Genomic_DNA"/>
</dbReference>
<evidence type="ECO:0000313" key="1">
    <source>
        <dbReference type="EMBL" id="RZF64268.1"/>
    </source>
</evidence>
<evidence type="ECO:0000313" key="2">
    <source>
        <dbReference type="Proteomes" id="UP000292085"/>
    </source>
</evidence>
<gene>
    <name evidence="1" type="ORF">EWE75_12035</name>
</gene>
<reference evidence="1 2" key="1">
    <citation type="submission" date="2019-02" db="EMBL/GenBank/DDBJ databases">
        <authorList>
            <person name="Li Y."/>
        </authorList>
    </citation>
    <scope>NUCLEOTIDE SEQUENCE [LARGE SCALE GENOMIC DNA]</scope>
    <source>
        <strain evidence="1 2">3-7</strain>
    </source>
</reference>